<dbReference type="RefSeq" id="XP_041229791.1">
    <property type="nucleotide sequence ID" value="XM_041364110.1"/>
</dbReference>
<dbReference type="Pfam" id="PF18759">
    <property type="entry name" value="Plavaka"/>
    <property type="match status" value="1"/>
</dbReference>
<organism evidence="1 2">
    <name type="scientific">Suillus fuscotomentosus</name>
    <dbReference type="NCBI Taxonomy" id="1912939"/>
    <lineage>
        <taxon>Eukaryota</taxon>
        <taxon>Fungi</taxon>
        <taxon>Dikarya</taxon>
        <taxon>Basidiomycota</taxon>
        <taxon>Agaricomycotina</taxon>
        <taxon>Agaricomycetes</taxon>
        <taxon>Agaricomycetidae</taxon>
        <taxon>Boletales</taxon>
        <taxon>Suillineae</taxon>
        <taxon>Suillaceae</taxon>
        <taxon>Suillus</taxon>
    </lineage>
</organism>
<proteinExistence type="predicted"/>
<gene>
    <name evidence="1" type="ORF">F5891DRAFT_1126635</name>
</gene>
<protein>
    <submittedName>
        <fullName evidence="1">Uncharacterized protein</fullName>
    </submittedName>
</protein>
<comment type="caution">
    <text evidence="1">The sequence shown here is derived from an EMBL/GenBank/DDBJ whole genome shotgun (WGS) entry which is preliminary data.</text>
</comment>
<dbReference type="InterPro" id="IPR041078">
    <property type="entry name" value="Plavaka"/>
</dbReference>
<evidence type="ECO:0000313" key="2">
    <source>
        <dbReference type="Proteomes" id="UP001195769"/>
    </source>
</evidence>
<evidence type="ECO:0000313" key="1">
    <source>
        <dbReference type="EMBL" id="KAG1904216.1"/>
    </source>
</evidence>
<reference evidence="1" key="1">
    <citation type="journal article" date="2020" name="New Phytol.">
        <title>Comparative genomics reveals dynamic genome evolution in host specialist ectomycorrhizal fungi.</title>
        <authorList>
            <person name="Lofgren L.A."/>
            <person name="Nguyen N.H."/>
            <person name="Vilgalys R."/>
            <person name="Ruytinx J."/>
            <person name="Liao H.L."/>
            <person name="Branco S."/>
            <person name="Kuo A."/>
            <person name="LaButti K."/>
            <person name="Lipzen A."/>
            <person name="Andreopoulos W."/>
            <person name="Pangilinan J."/>
            <person name="Riley R."/>
            <person name="Hundley H."/>
            <person name="Na H."/>
            <person name="Barry K."/>
            <person name="Grigoriev I.V."/>
            <person name="Stajich J.E."/>
            <person name="Kennedy P.G."/>
        </authorList>
    </citation>
    <scope>NUCLEOTIDE SEQUENCE</scope>
    <source>
        <strain evidence="1">FC203</strain>
    </source>
</reference>
<accession>A0AAD4EDS8</accession>
<dbReference type="EMBL" id="JABBWK010000010">
    <property type="protein sequence ID" value="KAG1904216.1"/>
    <property type="molecule type" value="Genomic_DNA"/>
</dbReference>
<name>A0AAD4EDS8_9AGAM</name>
<dbReference type="GeneID" id="64658408"/>
<dbReference type="Proteomes" id="UP001195769">
    <property type="component" value="Unassembled WGS sequence"/>
</dbReference>
<sequence>MATNVEPLPVPIEQPYEFKTEFHPYSGRQTLYQCFEEFGITPETQALPAEQEPWHPFQSCADFEFSEIALDAALNKNQIDRLLNLMAQISQGQAKIMLKNESDLCKALDNAAAELTPVFFEVHVRPLWDWALNLLDNPLLAPHFVWDAQRVYKHDGTDFVRFFDEPWTGDRWWDIQSRLPQNLDAAPFCFILYADKTRLSSHGTVKGYPVVACCANLPVHIQNGEGIGGGRVPEDASEEGKLGYTTMKHVVWHESFVKLLVNLDQFSKTGYSYSCYDKILCWLFPVILILSGDYEEQCMMSLIRGLQCKCPCPVCLVPLDELHDLSKTFPIRSAKDAQAALNIYKQNRTQGEEVLKGLGLRPVANVLWLVENSDPHEALSLDDLHTLHGGTGGVHLLGELKTILADLGRQAQDDLETQVSEFPRWHALTHFTTVIHITFSDGNKRRDLVKQVFYAALSVLKRQVSSEGYRLLHVIRSYLQLDSLIRLDVHTERTLEMIDAEFLVYDAALKDYVEYATTKSSIEDIKTDWNFPKTHLWKHARRDIESKGVARNYSTCPNEKLHGPLKVAYLHQSNGKDVAKQHRLQALGGDDDALGDEDHVDHTNHNGHFKLGSPQSCAVTIQDIENRRGAQDTVFQGFRRKFSNFVNISLPMYGFHLTRWITIPVDFQIHEYRYLRLNYESTINWKQSTDHLWSNPSFHGSPRFDCALIKLTAEKNVFVKIILMFQCNVPDVAGTFQLALVQPYTAGIPVGGARRIDKDLRLNRVKAVPRGDSIFVPLKSFIRGAVLARDPEHRDEFLVVEHIDSDMFLRMKAWACQ</sequence>
<dbReference type="AlphaFoldDB" id="A0AAD4EDS8"/>
<keyword evidence="2" id="KW-1185">Reference proteome</keyword>